<evidence type="ECO:0000256" key="1">
    <source>
        <dbReference type="ARBA" id="ARBA00004141"/>
    </source>
</evidence>
<dbReference type="Proteomes" id="UP001164733">
    <property type="component" value="Chromosome"/>
</dbReference>
<sequence length="460" mass="53096">MKVYLIIISIIFSIIIFIQSINFLDKEKNHRTIRIIMISITNVLIFLIPVYGILHLTNKIQYLILIYSAFILTKKILRPINIKNIKFLFPIIILLICCFISIFFAFNKNEAINLFFKLFGYIGYIIIIMHLYKDYNSKLLIIKSVKLSSVFIIITGAYQLILNTSNIGLYSYYNPNTNDVRISMIFNDSLEAAVFTSIIITFILCELLNNKRSKILKLYDYLLIIILFGLLIETGSRTTLTSIAIAFFIFFILINLIKNHKIKFYMKVSLISTLILLGSNYAIQKLWQLDIFKRFLYVEKSIGVRSKFWNGAFEMFRDNIWGVGLGNFKYHALMYIPSSMAVFVFNNIKVVTTHAENTYLTILAEIGIVGFLTYLYIIIRSIIKAIKNLFKNKKTQNNNIFPILIIISLNVILINNMTTYFNDSQAIMSLFWIIIGLSSDTICTEKVSISSSRAPTKGLT</sequence>
<dbReference type="AlphaFoldDB" id="A0AA47ENC5"/>
<dbReference type="InterPro" id="IPR051533">
    <property type="entry name" value="WaaL-like"/>
</dbReference>
<dbReference type="EMBL" id="CP086239">
    <property type="protein sequence ID" value="WAG62509.1"/>
    <property type="molecule type" value="Genomic_DNA"/>
</dbReference>
<keyword evidence="7" id="KW-0436">Ligase</keyword>
<dbReference type="PANTHER" id="PTHR37422">
    <property type="entry name" value="TEICHURONIC ACID BIOSYNTHESIS PROTEIN TUAE"/>
    <property type="match status" value="1"/>
</dbReference>
<feature type="transmembrane region" description="Helical" evidence="5">
    <location>
        <begin position="36"/>
        <end position="54"/>
    </location>
</feature>
<evidence type="ECO:0000259" key="6">
    <source>
        <dbReference type="Pfam" id="PF04932"/>
    </source>
</evidence>
<dbReference type="GO" id="GO:0016020">
    <property type="term" value="C:membrane"/>
    <property type="evidence" value="ECO:0007669"/>
    <property type="project" value="UniProtKB-SubCell"/>
</dbReference>
<evidence type="ECO:0000256" key="5">
    <source>
        <dbReference type="SAM" id="Phobius"/>
    </source>
</evidence>
<feature type="transmembrane region" description="Helical" evidence="5">
    <location>
        <begin position="6"/>
        <end position="24"/>
    </location>
</feature>
<feature type="transmembrane region" description="Helical" evidence="5">
    <location>
        <begin position="182"/>
        <end position="204"/>
    </location>
</feature>
<evidence type="ECO:0000313" key="7">
    <source>
        <dbReference type="EMBL" id="WAG62509.1"/>
    </source>
</evidence>
<keyword evidence="2 5" id="KW-0812">Transmembrane</keyword>
<feature type="transmembrane region" description="Helical" evidence="5">
    <location>
        <begin position="400"/>
        <end position="420"/>
    </location>
</feature>
<proteinExistence type="predicted"/>
<dbReference type="RefSeq" id="WP_216127505.1">
    <property type="nucleotide sequence ID" value="NZ_CP086239.1"/>
</dbReference>
<keyword evidence="3 5" id="KW-1133">Transmembrane helix</keyword>
<accession>A0AA47ENC5</accession>
<evidence type="ECO:0000256" key="4">
    <source>
        <dbReference type="ARBA" id="ARBA00023136"/>
    </source>
</evidence>
<evidence type="ECO:0000256" key="3">
    <source>
        <dbReference type="ARBA" id="ARBA00022989"/>
    </source>
</evidence>
<dbReference type="PANTHER" id="PTHR37422:SF17">
    <property type="entry name" value="O-ANTIGEN LIGASE"/>
    <property type="match status" value="1"/>
</dbReference>
<feature type="transmembrane region" description="Helical" evidence="5">
    <location>
        <begin position="112"/>
        <end position="132"/>
    </location>
</feature>
<feature type="transmembrane region" description="Helical" evidence="5">
    <location>
        <begin position="238"/>
        <end position="257"/>
    </location>
</feature>
<feature type="transmembrane region" description="Helical" evidence="5">
    <location>
        <begin position="60"/>
        <end position="77"/>
    </location>
</feature>
<feature type="transmembrane region" description="Helical" evidence="5">
    <location>
        <begin position="144"/>
        <end position="162"/>
    </location>
</feature>
<feature type="transmembrane region" description="Helical" evidence="5">
    <location>
        <begin position="216"/>
        <end position="232"/>
    </location>
</feature>
<organism evidence="7 8">
    <name type="scientific">Clostridium estertheticum</name>
    <dbReference type="NCBI Taxonomy" id="238834"/>
    <lineage>
        <taxon>Bacteria</taxon>
        <taxon>Bacillati</taxon>
        <taxon>Bacillota</taxon>
        <taxon>Clostridia</taxon>
        <taxon>Eubacteriales</taxon>
        <taxon>Clostridiaceae</taxon>
        <taxon>Clostridium</taxon>
    </lineage>
</organism>
<feature type="domain" description="O-antigen ligase-related" evidence="6">
    <location>
        <begin position="223"/>
        <end position="375"/>
    </location>
</feature>
<reference evidence="7" key="1">
    <citation type="submission" date="2021-11" db="EMBL/GenBank/DDBJ databases">
        <title>Clostridia strains as spoilage organisms.</title>
        <authorList>
            <person name="Wambui J."/>
            <person name="Stevens M.J.A."/>
            <person name="Stephan R."/>
        </authorList>
    </citation>
    <scope>NUCLEOTIDE SEQUENCE</scope>
    <source>
        <strain evidence="7">CF009</strain>
    </source>
</reference>
<dbReference type="InterPro" id="IPR007016">
    <property type="entry name" value="O-antigen_ligase-rel_domated"/>
</dbReference>
<comment type="subcellular location">
    <subcellularLocation>
        <location evidence="1">Membrane</location>
        <topology evidence="1">Multi-pass membrane protein</topology>
    </subcellularLocation>
</comment>
<dbReference type="GO" id="GO:0016874">
    <property type="term" value="F:ligase activity"/>
    <property type="evidence" value="ECO:0007669"/>
    <property type="project" value="UniProtKB-KW"/>
</dbReference>
<dbReference type="Pfam" id="PF04932">
    <property type="entry name" value="Wzy_C"/>
    <property type="match status" value="1"/>
</dbReference>
<gene>
    <name evidence="7" type="ORF">LL038_09830</name>
</gene>
<feature type="transmembrane region" description="Helical" evidence="5">
    <location>
        <begin position="87"/>
        <end position="106"/>
    </location>
</feature>
<evidence type="ECO:0000256" key="2">
    <source>
        <dbReference type="ARBA" id="ARBA00022692"/>
    </source>
</evidence>
<keyword evidence="4 5" id="KW-0472">Membrane</keyword>
<protein>
    <submittedName>
        <fullName evidence="7">O-antigen ligase family protein</fullName>
    </submittedName>
</protein>
<feature type="transmembrane region" description="Helical" evidence="5">
    <location>
        <begin position="359"/>
        <end position="379"/>
    </location>
</feature>
<name>A0AA47ENC5_9CLOT</name>
<evidence type="ECO:0000313" key="8">
    <source>
        <dbReference type="Proteomes" id="UP001164733"/>
    </source>
</evidence>